<protein>
    <submittedName>
        <fullName evidence="4">Putative L-rhamnose ABC transporter, substrate-binding component</fullName>
    </submittedName>
</protein>
<organism evidence="4 5">
    <name type="scientific">Fimbriimonas ginsengisoli Gsoil 348</name>
    <dbReference type="NCBI Taxonomy" id="661478"/>
    <lineage>
        <taxon>Bacteria</taxon>
        <taxon>Bacillati</taxon>
        <taxon>Armatimonadota</taxon>
        <taxon>Fimbriimonadia</taxon>
        <taxon>Fimbriimonadales</taxon>
        <taxon>Fimbriimonadaceae</taxon>
        <taxon>Fimbriimonas</taxon>
    </lineage>
</organism>
<dbReference type="eggNOG" id="COG1879">
    <property type="taxonomic scope" value="Bacteria"/>
</dbReference>
<evidence type="ECO:0000256" key="1">
    <source>
        <dbReference type="ARBA" id="ARBA00004196"/>
    </source>
</evidence>
<feature type="chain" id="PRO_5001651854" evidence="2">
    <location>
        <begin position="18"/>
        <end position="357"/>
    </location>
</feature>
<dbReference type="InterPro" id="IPR025997">
    <property type="entry name" value="SBP_2_dom"/>
</dbReference>
<feature type="domain" description="Periplasmic binding protein" evidence="3">
    <location>
        <begin position="47"/>
        <end position="310"/>
    </location>
</feature>
<dbReference type="STRING" id="661478.OP10G_2068"/>
<proteinExistence type="predicted"/>
<dbReference type="InterPro" id="IPR028082">
    <property type="entry name" value="Peripla_BP_I"/>
</dbReference>
<evidence type="ECO:0000256" key="2">
    <source>
        <dbReference type="SAM" id="SignalP"/>
    </source>
</evidence>
<dbReference type="Pfam" id="PF13407">
    <property type="entry name" value="Peripla_BP_4"/>
    <property type="match status" value="1"/>
</dbReference>
<dbReference type="EMBL" id="CP007139">
    <property type="protein sequence ID" value="AIE85436.1"/>
    <property type="molecule type" value="Genomic_DNA"/>
</dbReference>
<evidence type="ECO:0000313" key="4">
    <source>
        <dbReference type="EMBL" id="AIE85436.1"/>
    </source>
</evidence>
<accession>A0A068NPR4</accession>
<dbReference type="RefSeq" id="WP_025225990.1">
    <property type="nucleotide sequence ID" value="NZ_CP007139.1"/>
</dbReference>
<dbReference type="GO" id="GO:0030288">
    <property type="term" value="C:outer membrane-bounded periplasmic space"/>
    <property type="evidence" value="ECO:0007669"/>
    <property type="project" value="TreeGrafter"/>
</dbReference>
<dbReference type="Proteomes" id="UP000027982">
    <property type="component" value="Chromosome"/>
</dbReference>
<dbReference type="GO" id="GO:0030246">
    <property type="term" value="F:carbohydrate binding"/>
    <property type="evidence" value="ECO:0007669"/>
    <property type="project" value="TreeGrafter"/>
</dbReference>
<dbReference type="PANTHER" id="PTHR30036:SF8">
    <property type="entry name" value="ABC-TYPE SUGAR TRANSPORT SYSTEM PERIPLASMIC COMPONENT-LIKE PROTEIN"/>
    <property type="match status" value="1"/>
</dbReference>
<dbReference type="HOGENOM" id="CLU_037628_3_0_0"/>
<gene>
    <name evidence="4" type="ORF">OP10G_2068</name>
</gene>
<dbReference type="SUPFAM" id="SSF53822">
    <property type="entry name" value="Periplasmic binding protein-like I"/>
    <property type="match status" value="1"/>
</dbReference>
<dbReference type="AlphaFoldDB" id="A0A068NPR4"/>
<evidence type="ECO:0000313" key="5">
    <source>
        <dbReference type="Proteomes" id="UP000027982"/>
    </source>
</evidence>
<dbReference type="PANTHER" id="PTHR30036">
    <property type="entry name" value="D-XYLOSE-BINDING PERIPLASMIC PROTEIN"/>
    <property type="match status" value="1"/>
</dbReference>
<dbReference type="Gene3D" id="3.40.50.2300">
    <property type="match status" value="2"/>
</dbReference>
<dbReference type="InterPro" id="IPR050555">
    <property type="entry name" value="Bact_Solute-Bind_Prot2"/>
</dbReference>
<dbReference type="OrthoDB" id="9781890at2"/>
<name>A0A068NPR4_FIMGI</name>
<comment type="subcellular location">
    <subcellularLocation>
        <location evidence="1">Cell envelope</location>
    </subcellularLocation>
</comment>
<reference evidence="4 5" key="1">
    <citation type="journal article" date="2014" name="PLoS ONE">
        <title>The first complete genome sequence of the class fimbriimonadia in the phylum armatimonadetes.</title>
        <authorList>
            <person name="Hu Z.Y."/>
            <person name="Wang Y.Z."/>
            <person name="Im W.T."/>
            <person name="Wang S.Y."/>
            <person name="Zhao G.P."/>
            <person name="Zheng H.J."/>
            <person name="Quan Z.X."/>
        </authorList>
    </citation>
    <scope>NUCLEOTIDE SEQUENCE [LARGE SCALE GENOMIC DNA]</scope>
    <source>
        <strain evidence="4">Gsoil 348</strain>
    </source>
</reference>
<evidence type="ECO:0000259" key="3">
    <source>
        <dbReference type="Pfam" id="PF13407"/>
    </source>
</evidence>
<sequence length="357" mass="37691">MKLRAFAFLLFPTLVLAGCGSSDSGSGSTGTTGGTASKESSGAKLKIVYIPKNEGNPYFNEVKRGFEDAAKELGADFTEVGPATGEATSQIPIIKQQIQQGVDVIAISPNSPDALNTVLDQAKTKGITVITVDADLDKNETHRDAAVLPADFDQIGSSQVELLGKLTGYEGEFAILSATTDAPNQNAWIAKMKETLKDPKFSKMKLVETVFGDDKDVKSTTETEGLLAKHPGLRGIIAPTSVGLAAAAPVIERTGVFPGGPHAVGKGLQLTGLSTPNQLKKFVNNGVVTSFQLWAPYNEGYLATYLGSQIHTKKLTPTAGATFDTPKFGKQKLSDKLVVIGGPLVTFDKSNIDKSNF</sequence>
<feature type="signal peptide" evidence="2">
    <location>
        <begin position="1"/>
        <end position="17"/>
    </location>
</feature>
<keyword evidence="5" id="KW-1185">Reference proteome</keyword>
<dbReference type="KEGG" id="fgi:OP10G_2068"/>
<dbReference type="PROSITE" id="PS51257">
    <property type="entry name" value="PROKAR_LIPOPROTEIN"/>
    <property type="match status" value="1"/>
</dbReference>
<keyword evidence="2" id="KW-0732">Signal</keyword>